<sequence>METGLQNEERRAHGESEDVSNKSYYVANDSKNVPQNDSGGLHQNSQSPRGDHSPALMNESSPRAPSPTTDDNYPSPHSSGTDINSKIMLVPSQMGLRPEEMSLLHRAGQSPPVTADSLSELGLDAIMKNTQLRMDVNFDKDLHFRPVGGPAKAKAADEYWQAIAIEISIYTFCAFNNINLSFDIRNSSPSHQVFQARLPKMLDTLREILLTLVPDRDRACIKEHLETKFLMTQVEKGVLNLVGLAEWLAVLLKTHCAPMRDHMADDMVEHIRSGCQLQDMNKVSEGLQQLFAILESMKLDVANHQIRAFRLCLIENSVEYLKKHSDSAIKKSPKSFKEVQDAKSWYLRCRGRYYSYSQPVPNNFESAKFLFEGLFSNLCSFDSTILFPSSFALDFDRLYNIRNNIETFVMLQVCCQVFNRVVRGVNSDISSATYCSLQSRVLSIIQYGEQTGRENDTFGSAPIAQFQSNIPNIALEIARVAQMMQDGSSRVTYPDERIIHFVSNLLHPFEHRLFWDVRDRVQQELQSITINFAKQYWCMTALDIADSQHLRQPDYVSLPQVPDIQYLGKRLAHIGVLHWRVWAPLLYSPEDGALNGSQFVAPGVIDEVRDFDFEGVPGPPRLERRNTGRPDTS</sequence>
<reference evidence="4" key="1">
    <citation type="journal article" date="2015" name="PLoS Genet.">
        <title>The dynamic genome and transcriptome of the human fungal pathogen Blastomyces and close relative Emmonsia.</title>
        <authorList>
            <person name="Munoz J.F."/>
            <person name="Gauthier G.M."/>
            <person name="Desjardins C.A."/>
            <person name="Gallo J.E."/>
            <person name="Holder J."/>
            <person name="Sullivan T.D."/>
            <person name="Marty A.J."/>
            <person name="Carmen J.C."/>
            <person name="Chen Z."/>
            <person name="Ding L."/>
            <person name="Gujja S."/>
            <person name="Magrini V."/>
            <person name="Misas E."/>
            <person name="Mitreva M."/>
            <person name="Priest M."/>
            <person name="Saif S."/>
            <person name="Whiston E.A."/>
            <person name="Young S."/>
            <person name="Zeng Q."/>
            <person name="Goldman W.E."/>
            <person name="Mardis E.R."/>
            <person name="Taylor J.W."/>
            <person name="McEwen J.G."/>
            <person name="Clay O.K."/>
            <person name="Klein B.S."/>
            <person name="Cuomo C.A."/>
        </authorList>
    </citation>
    <scope>NUCLEOTIDE SEQUENCE [LARGE SCALE GENOMIC DNA]</scope>
    <source>
        <strain evidence="4">UAMH 3008</strain>
    </source>
</reference>
<feature type="compositionally biased region" description="Polar residues" evidence="2">
    <location>
        <begin position="29"/>
        <end position="48"/>
    </location>
</feature>
<feature type="compositionally biased region" description="Basic and acidic residues" evidence="2">
    <location>
        <begin position="7"/>
        <end position="20"/>
    </location>
</feature>
<evidence type="ECO:0000313" key="3">
    <source>
        <dbReference type="EMBL" id="KKZ65182.1"/>
    </source>
</evidence>
<dbReference type="Proteomes" id="UP000034164">
    <property type="component" value="Unassembled WGS sequence"/>
</dbReference>
<dbReference type="GO" id="GO:0010737">
    <property type="term" value="P:protein kinase A signaling"/>
    <property type="evidence" value="ECO:0007669"/>
    <property type="project" value="TreeGrafter"/>
</dbReference>
<dbReference type="PANTHER" id="PTHR12832:SF11">
    <property type="entry name" value="LD23868P"/>
    <property type="match status" value="1"/>
</dbReference>
<evidence type="ECO:0000256" key="1">
    <source>
        <dbReference type="ARBA" id="ARBA00010954"/>
    </source>
</evidence>
<dbReference type="InterPro" id="IPR008862">
    <property type="entry name" value="Tcp11"/>
</dbReference>
<evidence type="ECO:0000256" key="2">
    <source>
        <dbReference type="SAM" id="MobiDB-lite"/>
    </source>
</evidence>
<proteinExistence type="inferred from homology"/>
<dbReference type="Pfam" id="PF05794">
    <property type="entry name" value="Tcp11"/>
    <property type="match status" value="1"/>
</dbReference>
<gene>
    <name evidence="3" type="ORF">EMCG_09002</name>
</gene>
<comment type="similarity">
    <text evidence="1">Belongs to the TCP11 family.</text>
</comment>
<dbReference type="EMBL" id="LCZI01000694">
    <property type="protein sequence ID" value="KKZ65182.1"/>
    <property type="molecule type" value="Genomic_DNA"/>
</dbReference>
<name>A0A0G2I3H3_9EURO</name>
<organism evidence="3 4">
    <name type="scientific">[Emmonsia] crescens</name>
    <dbReference type="NCBI Taxonomy" id="73230"/>
    <lineage>
        <taxon>Eukaryota</taxon>
        <taxon>Fungi</taxon>
        <taxon>Dikarya</taxon>
        <taxon>Ascomycota</taxon>
        <taxon>Pezizomycotina</taxon>
        <taxon>Eurotiomycetes</taxon>
        <taxon>Eurotiomycetidae</taxon>
        <taxon>Onygenales</taxon>
        <taxon>Ajellomycetaceae</taxon>
        <taxon>Emergomyces</taxon>
    </lineage>
</organism>
<evidence type="ECO:0008006" key="5">
    <source>
        <dbReference type="Google" id="ProtNLM"/>
    </source>
</evidence>
<dbReference type="PANTHER" id="PTHR12832">
    <property type="entry name" value="TESTIS-SPECIFIC PROTEIN PBS13 T-COMPLEX 11"/>
    <property type="match status" value="1"/>
</dbReference>
<evidence type="ECO:0000313" key="4">
    <source>
        <dbReference type="Proteomes" id="UP000034164"/>
    </source>
</evidence>
<dbReference type="AlphaFoldDB" id="A0A0G2I3H3"/>
<feature type="region of interest" description="Disordered" evidence="2">
    <location>
        <begin position="1"/>
        <end position="85"/>
    </location>
</feature>
<dbReference type="OrthoDB" id="276323at2759"/>
<protein>
    <recommendedName>
        <fullName evidence="5">cAMP-mediated signaling protein Sok1</fullName>
    </recommendedName>
</protein>
<comment type="caution">
    <text evidence="3">The sequence shown here is derived from an EMBL/GenBank/DDBJ whole genome shotgun (WGS) entry which is preliminary data.</text>
</comment>
<accession>A0A0G2I3H3</accession>
<dbReference type="VEuPathDB" id="FungiDB:EMCG_09002"/>
<feature type="compositionally biased region" description="Polar residues" evidence="2">
    <location>
        <begin position="58"/>
        <end position="84"/>
    </location>
</feature>